<dbReference type="GO" id="GO:0044781">
    <property type="term" value="P:bacterial-type flagellum organization"/>
    <property type="evidence" value="ECO:0007669"/>
    <property type="project" value="InterPro"/>
</dbReference>
<evidence type="ECO:0000256" key="1">
    <source>
        <dbReference type="ARBA" id="ARBA00004236"/>
    </source>
</evidence>
<comment type="caution">
    <text evidence="7">The sequence shown here is derived from an EMBL/GenBank/DDBJ whole genome shotgun (WGS) entry which is preliminary data.</text>
</comment>
<dbReference type="AlphaFoldDB" id="A0AAW6RHG3"/>
<accession>A0AAW6RHG3</accession>
<dbReference type="EMBL" id="JARVII010000013">
    <property type="protein sequence ID" value="MDG9699569.1"/>
    <property type="molecule type" value="Genomic_DNA"/>
</dbReference>
<name>A0AAW6RHG3_9BURK</name>
<organism evidence="7 8">
    <name type="scientific">Ottowia cancrivicina</name>
    <dbReference type="NCBI Taxonomy" id="3040346"/>
    <lineage>
        <taxon>Bacteria</taxon>
        <taxon>Pseudomonadati</taxon>
        <taxon>Pseudomonadota</taxon>
        <taxon>Betaproteobacteria</taxon>
        <taxon>Burkholderiales</taxon>
        <taxon>Comamonadaceae</taxon>
        <taxon>Ottowia</taxon>
    </lineage>
</organism>
<keyword evidence="2" id="KW-1003">Cell membrane</keyword>
<evidence type="ECO:0000256" key="5">
    <source>
        <dbReference type="ARBA" id="ARBA00023136"/>
    </source>
</evidence>
<dbReference type="RefSeq" id="WP_082203229.1">
    <property type="nucleotide sequence ID" value="NZ_JARVII010000013.1"/>
</dbReference>
<evidence type="ECO:0000256" key="4">
    <source>
        <dbReference type="ARBA" id="ARBA00022989"/>
    </source>
</evidence>
<keyword evidence="7" id="KW-0966">Cell projection</keyword>
<evidence type="ECO:0000313" key="7">
    <source>
        <dbReference type="EMBL" id="MDG9699569.1"/>
    </source>
</evidence>
<dbReference type="Proteomes" id="UP001237156">
    <property type="component" value="Unassembled WGS sequence"/>
</dbReference>
<keyword evidence="7" id="KW-0282">Flagellum</keyword>
<proteinExistence type="predicted"/>
<evidence type="ECO:0000313" key="8">
    <source>
        <dbReference type="Proteomes" id="UP001237156"/>
    </source>
</evidence>
<keyword evidence="5 6" id="KW-0472">Membrane</keyword>
<protein>
    <submittedName>
        <fullName evidence="7">Flagellar biosynthetic protein FliO</fullName>
    </submittedName>
</protein>
<evidence type="ECO:0000256" key="3">
    <source>
        <dbReference type="ARBA" id="ARBA00022692"/>
    </source>
</evidence>
<comment type="subcellular location">
    <subcellularLocation>
        <location evidence="1">Cell membrane</location>
    </subcellularLocation>
</comment>
<keyword evidence="4 6" id="KW-1133">Transmembrane helix</keyword>
<dbReference type="GO" id="GO:0016020">
    <property type="term" value="C:membrane"/>
    <property type="evidence" value="ECO:0007669"/>
    <property type="project" value="InterPro"/>
</dbReference>
<keyword evidence="3 6" id="KW-0812">Transmembrane</keyword>
<reference evidence="7 8" key="1">
    <citation type="submission" date="2023-04" db="EMBL/GenBank/DDBJ databases">
        <title>Ottowia paracancer sp. nov., isolated from human stomach.</title>
        <authorList>
            <person name="Song Y."/>
        </authorList>
    </citation>
    <scope>NUCLEOTIDE SEQUENCE [LARGE SCALE GENOMIC DNA]</scope>
    <source>
        <strain evidence="7 8">10c7w1</strain>
    </source>
</reference>
<keyword evidence="7" id="KW-0969">Cilium</keyword>
<feature type="transmembrane region" description="Helical" evidence="6">
    <location>
        <begin position="12"/>
        <end position="33"/>
    </location>
</feature>
<keyword evidence="8" id="KW-1185">Reference proteome</keyword>
<sequence length="113" mass="11534">MNPSSDPSGSFLLDLLVTLAALAFVLALAWIFLRLLKRGMQAHGASAGVAAPRVLQAVSLGGHERLVVVRHANVDYLLGVSEGGISVLDRSPAAAAGSATAAATPFNASDSIR</sequence>
<gene>
    <name evidence="7" type="ORF">QB898_07585</name>
</gene>
<evidence type="ECO:0000256" key="2">
    <source>
        <dbReference type="ARBA" id="ARBA00022475"/>
    </source>
</evidence>
<dbReference type="Pfam" id="PF04347">
    <property type="entry name" value="FliO"/>
    <property type="match status" value="1"/>
</dbReference>
<evidence type="ECO:0000256" key="6">
    <source>
        <dbReference type="SAM" id="Phobius"/>
    </source>
</evidence>
<dbReference type="InterPro" id="IPR022781">
    <property type="entry name" value="Flagellar_biosynth_FliO"/>
</dbReference>